<dbReference type="KEGG" id="evi:Echvi_1960"/>
<evidence type="ECO:0000313" key="1">
    <source>
        <dbReference type="EMBL" id="AGA78214.1"/>
    </source>
</evidence>
<gene>
    <name evidence="1" type="ordered locus">Echvi_1960</name>
</gene>
<protein>
    <submittedName>
        <fullName evidence="1">Uncharacterized protein</fullName>
    </submittedName>
</protein>
<proteinExistence type="predicted"/>
<reference evidence="2" key="1">
    <citation type="submission" date="2012-02" db="EMBL/GenBank/DDBJ databases">
        <title>The complete genome of Echinicola vietnamensis DSM 17526.</title>
        <authorList>
            <person name="Lucas S."/>
            <person name="Copeland A."/>
            <person name="Lapidus A."/>
            <person name="Glavina del Rio T."/>
            <person name="Dalin E."/>
            <person name="Tice H."/>
            <person name="Bruce D."/>
            <person name="Goodwin L."/>
            <person name="Pitluck S."/>
            <person name="Peters L."/>
            <person name="Ovchinnikova G."/>
            <person name="Teshima H."/>
            <person name="Kyrpides N."/>
            <person name="Mavromatis K."/>
            <person name="Ivanova N."/>
            <person name="Brettin T."/>
            <person name="Detter J.C."/>
            <person name="Han C."/>
            <person name="Larimer F."/>
            <person name="Land M."/>
            <person name="Hauser L."/>
            <person name="Markowitz V."/>
            <person name="Cheng J.-F."/>
            <person name="Hugenholtz P."/>
            <person name="Woyke T."/>
            <person name="Wu D."/>
            <person name="Brambilla E."/>
            <person name="Klenk H.-P."/>
            <person name="Eisen J.A."/>
        </authorList>
    </citation>
    <scope>NUCLEOTIDE SEQUENCE [LARGE SCALE GENOMIC DNA]</scope>
    <source>
        <strain evidence="2">DSM 17526 / LMG 23754 / KMM 6221</strain>
    </source>
</reference>
<organism evidence="1 2">
    <name type="scientific">Echinicola vietnamensis (strain DSM 17526 / LMG 23754 / KMM 6221)</name>
    <dbReference type="NCBI Taxonomy" id="926556"/>
    <lineage>
        <taxon>Bacteria</taxon>
        <taxon>Pseudomonadati</taxon>
        <taxon>Bacteroidota</taxon>
        <taxon>Cytophagia</taxon>
        <taxon>Cytophagales</taxon>
        <taxon>Cyclobacteriaceae</taxon>
        <taxon>Echinicola</taxon>
    </lineage>
</organism>
<accession>L0FWD4</accession>
<sequence length="81" mass="9797">MFYFNSTLIVEYQFIFSNDYRRSFQEFSLVVFSEKINMVEIYFAFFSSRYGEYDLVFKDLFHCSQPIDFDQNKISSGLQFA</sequence>
<dbReference type="EMBL" id="CP003346">
    <property type="protein sequence ID" value="AGA78214.1"/>
    <property type="molecule type" value="Genomic_DNA"/>
</dbReference>
<name>L0FWD4_ECHVK</name>
<dbReference type="HOGENOM" id="CLU_2568384_0_0_10"/>
<dbReference type="Proteomes" id="UP000010796">
    <property type="component" value="Chromosome"/>
</dbReference>
<dbReference type="AlphaFoldDB" id="L0FWD4"/>
<dbReference type="STRING" id="926556.Echvi_1960"/>
<keyword evidence="2" id="KW-1185">Reference proteome</keyword>
<evidence type="ECO:0000313" key="2">
    <source>
        <dbReference type="Proteomes" id="UP000010796"/>
    </source>
</evidence>